<evidence type="ECO:0000313" key="2">
    <source>
        <dbReference type="EMBL" id="JAC31041.1"/>
    </source>
</evidence>
<feature type="signal peptide" evidence="1">
    <location>
        <begin position="1"/>
        <end position="22"/>
    </location>
</feature>
<sequence>MAFRGTLFVFAFAAFTLRYMEALKQSSPNGNSDIDIVKVLNTSEPLWLYYQTYDNGVSSELLESLDPMMVGFDLTQTCIYDKIKTISEESYNFTHHLIIGGERETLHYMAIFDNDGSDSNCPRTSMKVYNETGSGPLFAMKLGYADEHGGCSVFSVTFYEDDTIEDNGDCEVYVRDTQRHIGPTNKCMTYFNSSCSPQKLYKPYDEACKLFGLHQVPSQ</sequence>
<organism evidence="2">
    <name type="scientific">Amblyomma triste</name>
    <name type="common">Neotropical tick</name>
    <dbReference type="NCBI Taxonomy" id="251400"/>
    <lineage>
        <taxon>Eukaryota</taxon>
        <taxon>Metazoa</taxon>
        <taxon>Ecdysozoa</taxon>
        <taxon>Arthropoda</taxon>
        <taxon>Chelicerata</taxon>
        <taxon>Arachnida</taxon>
        <taxon>Acari</taxon>
        <taxon>Parasitiformes</taxon>
        <taxon>Ixodida</taxon>
        <taxon>Ixodoidea</taxon>
        <taxon>Ixodidae</taxon>
        <taxon>Amblyomminae</taxon>
        <taxon>Amblyomma</taxon>
    </lineage>
</organism>
<protein>
    <submittedName>
        <fullName evidence="2">Putative lipocalin-2 1</fullName>
    </submittedName>
</protein>
<dbReference type="InterPro" id="IPR012674">
    <property type="entry name" value="Calycin"/>
</dbReference>
<dbReference type="AlphaFoldDB" id="A0A023G9X8"/>
<dbReference type="SUPFAM" id="SSF50814">
    <property type="entry name" value="Lipocalins"/>
    <property type="match status" value="1"/>
</dbReference>
<evidence type="ECO:0000256" key="1">
    <source>
        <dbReference type="SAM" id="SignalP"/>
    </source>
</evidence>
<dbReference type="Gene3D" id="2.40.128.20">
    <property type="match status" value="1"/>
</dbReference>
<feature type="chain" id="PRO_5001520885" evidence="1">
    <location>
        <begin position="23"/>
        <end position="219"/>
    </location>
</feature>
<name>A0A023G9X8_AMBTT</name>
<proteinExistence type="evidence at transcript level"/>
<accession>A0A023G9X8</accession>
<reference evidence="2" key="1">
    <citation type="submission" date="2014-03" db="EMBL/GenBank/DDBJ databases">
        <title>The sialotranscriptome of Amblyomma triste, Amblyomma parvum and Amblyomma cajennense ticks, uncovered by 454-based RNA-seq.</title>
        <authorList>
            <person name="Garcia G.R."/>
            <person name="Gardinassi L.G."/>
            <person name="Ribeiro J.M."/>
            <person name="Anatriello E."/>
            <person name="Ferreira B.R."/>
            <person name="Moreira H.N."/>
            <person name="Mafra C."/>
            <person name="Olegario M.M."/>
            <person name="Szabo P.J."/>
            <person name="Miranda-Santos I.K."/>
            <person name="Maruyama S.R."/>
        </authorList>
    </citation>
    <scope>NUCLEOTIDE SEQUENCE</scope>
    <source>
        <strain evidence="2">Mato Grasso do Sul</strain>
        <tissue evidence="2">Salivary glands</tissue>
    </source>
</reference>
<keyword evidence="1" id="KW-0732">Signal</keyword>
<dbReference type="EMBL" id="GBBM01004377">
    <property type="protein sequence ID" value="JAC31041.1"/>
    <property type="molecule type" value="mRNA"/>
</dbReference>